<comment type="subunit">
    <text evidence="3 4">Part of the 30S ribosomal subunit. Forms a bridge to the 50S subunit in the 70S ribosome, contacting the 23S rRNA.</text>
</comment>
<dbReference type="PANTHER" id="PTHR23321">
    <property type="entry name" value="RIBOSOMAL PROTEIN S15, BACTERIAL AND ORGANELLAR"/>
    <property type="match status" value="1"/>
</dbReference>
<dbReference type="GO" id="GO:0019843">
    <property type="term" value="F:rRNA binding"/>
    <property type="evidence" value="ECO:0007669"/>
    <property type="project" value="UniProtKB-UniRule"/>
</dbReference>
<dbReference type="AlphaFoldDB" id="A0A543DYJ0"/>
<dbReference type="InterPro" id="IPR005290">
    <property type="entry name" value="Ribosomal_uS15_bac-type"/>
</dbReference>
<dbReference type="SUPFAM" id="SSF47060">
    <property type="entry name" value="S15/NS1 RNA-binding domain"/>
    <property type="match status" value="1"/>
</dbReference>
<evidence type="ECO:0000256" key="5">
    <source>
        <dbReference type="RuleBase" id="RU003919"/>
    </source>
</evidence>
<dbReference type="GO" id="GO:0022627">
    <property type="term" value="C:cytosolic small ribosomal subunit"/>
    <property type="evidence" value="ECO:0007669"/>
    <property type="project" value="TreeGrafter"/>
</dbReference>
<evidence type="ECO:0000256" key="2">
    <source>
        <dbReference type="ARBA" id="ARBA00023274"/>
    </source>
</evidence>
<comment type="function">
    <text evidence="4 6">One of the primary rRNA binding proteins, it binds directly to 16S rRNA where it helps nucleate assembly of the platform of the 30S subunit by binding and bridging several RNA helices of the 16S rRNA.</text>
</comment>
<dbReference type="Gene3D" id="6.10.250.3130">
    <property type="match status" value="1"/>
</dbReference>
<dbReference type="Pfam" id="PF00312">
    <property type="entry name" value="Ribosomal_S15"/>
    <property type="match status" value="1"/>
</dbReference>
<dbReference type="GO" id="GO:0003735">
    <property type="term" value="F:structural constituent of ribosome"/>
    <property type="evidence" value="ECO:0007669"/>
    <property type="project" value="InterPro"/>
</dbReference>
<dbReference type="EMBL" id="VFPA01000001">
    <property type="protein sequence ID" value="TQM14395.1"/>
    <property type="molecule type" value="Genomic_DNA"/>
</dbReference>
<name>A0A543DYJ0_9PSEU</name>
<dbReference type="InterPro" id="IPR000589">
    <property type="entry name" value="Ribosomal_uS15"/>
</dbReference>
<evidence type="ECO:0000313" key="7">
    <source>
        <dbReference type="EMBL" id="TQM14395.1"/>
    </source>
</evidence>
<accession>A0A543DYJ0</accession>
<protein>
    <recommendedName>
        <fullName evidence="4">Small ribosomal subunit protein uS15</fullName>
    </recommendedName>
</protein>
<comment type="function">
    <text evidence="4">Forms an intersubunit bridge (bridge B4) with the 23S rRNA of the 50S subunit in the ribosome.</text>
</comment>
<sequence>MVYRVRLQSVAAVTVFRPRRGERASRHSRWKEEHVALDAATKKSVLDEYGVHEGDTGSPEAQVALLTKRITGLTEHLKMHKHDHHSRRGLLLLVGRRRRLLKYLASVDVARYRSLIERLGLRR</sequence>
<keyword evidence="4 6" id="KW-0699">rRNA-binding</keyword>
<comment type="caution">
    <text evidence="7">The sequence shown here is derived from an EMBL/GenBank/DDBJ whole genome shotgun (WGS) entry which is preliminary data.</text>
</comment>
<organism evidence="7 8">
    <name type="scientific">Pseudonocardia kunmingensis</name>
    <dbReference type="NCBI Taxonomy" id="630975"/>
    <lineage>
        <taxon>Bacteria</taxon>
        <taxon>Bacillati</taxon>
        <taxon>Actinomycetota</taxon>
        <taxon>Actinomycetes</taxon>
        <taxon>Pseudonocardiales</taxon>
        <taxon>Pseudonocardiaceae</taxon>
        <taxon>Pseudonocardia</taxon>
    </lineage>
</organism>
<keyword evidence="8" id="KW-1185">Reference proteome</keyword>
<dbReference type="CDD" id="cd00353">
    <property type="entry name" value="Ribosomal_S15p_S13e"/>
    <property type="match status" value="1"/>
</dbReference>
<comment type="similarity">
    <text evidence="4 5">Belongs to the universal ribosomal protein uS15 family.</text>
</comment>
<evidence type="ECO:0000256" key="4">
    <source>
        <dbReference type="HAMAP-Rule" id="MF_01343"/>
    </source>
</evidence>
<gene>
    <name evidence="4" type="primary">rpsO</name>
    <name evidence="7" type="ORF">FB558_1158</name>
</gene>
<keyword evidence="1 4" id="KW-0689">Ribosomal protein</keyword>
<evidence type="ECO:0000256" key="6">
    <source>
        <dbReference type="RuleBase" id="RU004524"/>
    </source>
</evidence>
<keyword evidence="2 4" id="KW-0687">Ribonucleoprotein</keyword>
<dbReference type="Gene3D" id="1.10.287.10">
    <property type="entry name" value="S15/NS1, RNA-binding"/>
    <property type="match status" value="1"/>
</dbReference>
<dbReference type="FunFam" id="1.10.287.10:FF:000002">
    <property type="entry name" value="30S ribosomal protein S15"/>
    <property type="match status" value="1"/>
</dbReference>
<evidence type="ECO:0000313" key="8">
    <source>
        <dbReference type="Proteomes" id="UP000315677"/>
    </source>
</evidence>
<proteinExistence type="inferred from homology"/>
<reference evidence="7 8" key="1">
    <citation type="submission" date="2019-06" db="EMBL/GenBank/DDBJ databases">
        <title>Sequencing the genomes of 1000 actinobacteria strains.</title>
        <authorList>
            <person name="Klenk H.-P."/>
        </authorList>
    </citation>
    <scope>NUCLEOTIDE SEQUENCE [LARGE SCALE GENOMIC DNA]</scope>
    <source>
        <strain evidence="7 8">DSM 45301</strain>
    </source>
</reference>
<dbReference type="InterPro" id="IPR009068">
    <property type="entry name" value="uS15_NS1_RNA-bd_sf"/>
</dbReference>
<dbReference type="GO" id="GO:0006412">
    <property type="term" value="P:translation"/>
    <property type="evidence" value="ECO:0007669"/>
    <property type="project" value="UniProtKB-UniRule"/>
</dbReference>
<evidence type="ECO:0000256" key="3">
    <source>
        <dbReference type="ARBA" id="ARBA00064542"/>
    </source>
</evidence>
<dbReference type="NCBIfam" id="TIGR00952">
    <property type="entry name" value="S15_bact"/>
    <property type="match status" value="1"/>
</dbReference>
<dbReference type="Proteomes" id="UP000315677">
    <property type="component" value="Unassembled WGS sequence"/>
</dbReference>
<dbReference type="PANTHER" id="PTHR23321:SF26">
    <property type="entry name" value="SMALL RIBOSOMAL SUBUNIT PROTEIN US15M"/>
    <property type="match status" value="1"/>
</dbReference>
<keyword evidence="4 6" id="KW-0694">RNA-binding</keyword>
<dbReference type="PROSITE" id="PS00362">
    <property type="entry name" value="RIBOSOMAL_S15"/>
    <property type="match status" value="1"/>
</dbReference>
<dbReference type="SMART" id="SM01387">
    <property type="entry name" value="Ribosomal_S15"/>
    <property type="match status" value="1"/>
</dbReference>
<evidence type="ECO:0000256" key="1">
    <source>
        <dbReference type="ARBA" id="ARBA00022980"/>
    </source>
</evidence>
<dbReference type="HAMAP" id="MF_01343_B">
    <property type="entry name" value="Ribosomal_uS15_B"/>
    <property type="match status" value="1"/>
</dbReference>